<feature type="non-terminal residue" evidence="2">
    <location>
        <position position="1"/>
    </location>
</feature>
<evidence type="ECO:0000256" key="1">
    <source>
        <dbReference type="SAM" id="Phobius"/>
    </source>
</evidence>
<evidence type="ECO:0000313" key="2">
    <source>
        <dbReference type="EMBL" id="KAJ9583117.1"/>
    </source>
</evidence>
<keyword evidence="1" id="KW-0812">Transmembrane</keyword>
<gene>
    <name evidence="2" type="ORF">L9F63_022531</name>
</gene>
<sequence length="77" mass="8426">DGYSGELNYISVLFLLLHLGAELILLIAMTTVTSPAEVCLGCIFQTVMVYGITMVILLSLYNSICGNKFSLSEAYRN</sequence>
<dbReference type="AlphaFoldDB" id="A0AAD7ZMH9"/>
<dbReference type="EMBL" id="JASPKZ010007671">
    <property type="protein sequence ID" value="KAJ9583117.1"/>
    <property type="molecule type" value="Genomic_DNA"/>
</dbReference>
<keyword evidence="1" id="KW-0472">Membrane</keyword>
<comment type="caution">
    <text evidence="2">The sequence shown here is derived from an EMBL/GenBank/DDBJ whole genome shotgun (WGS) entry which is preliminary data.</text>
</comment>
<reference evidence="2" key="2">
    <citation type="submission" date="2023-05" db="EMBL/GenBank/DDBJ databases">
        <authorList>
            <person name="Fouks B."/>
        </authorList>
    </citation>
    <scope>NUCLEOTIDE SEQUENCE</scope>
    <source>
        <strain evidence="2">Stay&amp;Tobe</strain>
        <tissue evidence="2">Testes</tissue>
    </source>
</reference>
<name>A0AAD7ZMH9_DIPPU</name>
<accession>A0AAD7ZMH9</accession>
<feature type="non-terminal residue" evidence="2">
    <location>
        <position position="77"/>
    </location>
</feature>
<feature type="transmembrane region" description="Helical" evidence="1">
    <location>
        <begin position="38"/>
        <end position="61"/>
    </location>
</feature>
<keyword evidence="3" id="KW-1185">Reference proteome</keyword>
<proteinExistence type="predicted"/>
<dbReference type="Proteomes" id="UP001233999">
    <property type="component" value="Unassembled WGS sequence"/>
</dbReference>
<protein>
    <submittedName>
        <fullName evidence="2">Uncharacterized protein</fullName>
    </submittedName>
</protein>
<reference evidence="2" key="1">
    <citation type="journal article" date="2023" name="IScience">
        <title>Live-bearing cockroach genome reveals convergent evolutionary mechanisms linked to viviparity in insects and beyond.</title>
        <authorList>
            <person name="Fouks B."/>
            <person name="Harrison M.C."/>
            <person name="Mikhailova A.A."/>
            <person name="Marchal E."/>
            <person name="English S."/>
            <person name="Carruthers M."/>
            <person name="Jennings E.C."/>
            <person name="Chiamaka E.L."/>
            <person name="Frigard R.A."/>
            <person name="Pippel M."/>
            <person name="Attardo G.M."/>
            <person name="Benoit J.B."/>
            <person name="Bornberg-Bauer E."/>
            <person name="Tobe S.S."/>
        </authorList>
    </citation>
    <scope>NUCLEOTIDE SEQUENCE</scope>
    <source>
        <strain evidence="2">Stay&amp;Tobe</strain>
    </source>
</reference>
<organism evidence="2 3">
    <name type="scientific">Diploptera punctata</name>
    <name type="common">Pacific beetle cockroach</name>
    <dbReference type="NCBI Taxonomy" id="6984"/>
    <lineage>
        <taxon>Eukaryota</taxon>
        <taxon>Metazoa</taxon>
        <taxon>Ecdysozoa</taxon>
        <taxon>Arthropoda</taxon>
        <taxon>Hexapoda</taxon>
        <taxon>Insecta</taxon>
        <taxon>Pterygota</taxon>
        <taxon>Neoptera</taxon>
        <taxon>Polyneoptera</taxon>
        <taxon>Dictyoptera</taxon>
        <taxon>Blattodea</taxon>
        <taxon>Blaberoidea</taxon>
        <taxon>Blaberidae</taxon>
        <taxon>Diplopterinae</taxon>
        <taxon>Diploptera</taxon>
    </lineage>
</organism>
<feature type="transmembrane region" description="Helical" evidence="1">
    <location>
        <begin position="12"/>
        <end position="32"/>
    </location>
</feature>
<keyword evidence="1" id="KW-1133">Transmembrane helix</keyword>
<evidence type="ECO:0000313" key="3">
    <source>
        <dbReference type="Proteomes" id="UP001233999"/>
    </source>
</evidence>